<dbReference type="SUPFAM" id="SSF89550">
    <property type="entry name" value="PHP domain-like"/>
    <property type="match status" value="1"/>
</dbReference>
<dbReference type="GO" id="GO:0035312">
    <property type="term" value="F:5'-3' DNA exonuclease activity"/>
    <property type="evidence" value="ECO:0007669"/>
    <property type="project" value="TreeGrafter"/>
</dbReference>
<name>A0A414NZ32_9FIRM</name>
<dbReference type="Pfam" id="PF02811">
    <property type="entry name" value="PHP"/>
    <property type="match status" value="1"/>
</dbReference>
<organism evidence="2 3">
    <name type="scientific">Mitsuokella multacida</name>
    <dbReference type="NCBI Taxonomy" id="52226"/>
    <lineage>
        <taxon>Bacteria</taxon>
        <taxon>Bacillati</taxon>
        <taxon>Bacillota</taxon>
        <taxon>Negativicutes</taxon>
        <taxon>Selenomonadales</taxon>
        <taxon>Selenomonadaceae</taxon>
        <taxon>Mitsuokella</taxon>
    </lineage>
</organism>
<dbReference type="PANTHER" id="PTHR42924">
    <property type="entry name" value="EXONUCLEASE"/>
    <property type="match status" value="1"/>
</dbReference>
<dbReference type="InterPro" id="IPR003141">
    <property type="entry name" value="Pol/His_phosphatase_N"/>
</dbReference>
<dbReference type="RefSeq" id="WP_118175246.1">
    <property type="nucleotide sequence ID" value="NZ_JAQEAO010000031.1"/>
</dbReference>
<accession>A0A414NZ32</accession>
<dbReference type="OrthoDB" id="9804333at2"/>
<evidence type="ECO:0000313" key="2">
    <source>
        <dbReference type="EMBL" id="RHF52975.1"/>
    </source>
</evidence>
<reference evidence="2 3" key="1">
    <citation type="submission" date="2018-08" db="EMBL/GenBank/DDBJ databases">
        <title>A genome reference for cultivated species of the human gut microbiota.</title>
        <authorList>
            <person name="Zou Y."/>
            <person name="Xue W."/>
            <person name="Luo G."/>
        </authorList>
    </citation>
    <scope>NUCLEOTIDE SEQUENCE [LARGE SCALE GENOMIC DNA]</scope>
    <source>
        <strain evidence="2 3">AM25-21AC</strain>
    </source>
</reference>
<dbReference type="SMART" id="SM00481">
    <property type="entry name" value="POLIIIAc"/>
    <property type="match status" value="1"/>
</dbReference>
<proteinExistence type="predicted"/>
<sequence length="299" mass="33117">MNIIDLHVHSLVSDGSYTPHDLACHAKEVGLSAFALTDHDNIAGNEEAAAAAKEQGLDFINGMELTADFMGRKLHIVCLGFDAEHLAFQKLYERIRSVKEGKIPEIIDYVRAKGIDISLEKVQPFAFGKLDRYAIMRYLVSLHLYDRAQPLWDNYLDPAVRELGLDQNMPAEEALPAIHAAGGVTSLAHFHKNIGLKGLSRAEQEEAIARLHALGLDGMERWYPNYTAEDSAFAAHMIEKYGLLVTGGTDFHGSNRPQIEMGHGIAGNMAIPYEVYTKIILTCKKFRKEQQENAGATAN</sequence>
<dbReference type="EMBL" id="QRHE01000002">
    <property type="protein sequence ID" value="RHF52975.1"/>
    <property type="molecule type" value="Genomic_DNA"/>
</dbReference>
<dbReference type="GO" id="GO:0004534">
    <property type="term" value="F:5'-3' RNA exonuclease activity"/>
    <property type="evidence" value="ECO:0007669"/>
    <property type="project" value="TreeGrafter"/>
</dbReference>
<dbReference type="InterPro" id="IPR004013">
    <property type="entry name" value="PHP_dom"/>
</dbReference>
<dbReference type="AlphaFoldDB" id="A0A414NZ32"/>
<gene>
    <name evidence="2" type="ORF">DW674_03475</name>
</gene>
<dbReference type="InterPro" id="IPR016195">
    <property type="entry name" value="Pol/histidinol_Pase-like"/>
</dbReference>
<feature type="domain" description="Polymerase/histidinol phosphatase N-terminal" evidence="1">
    <location>
        <begin position="4"/>
        <end position="69"/>
    </location>
</feature>
<dbReference type="CDD" id="cd07438">
    <property type="entry name" value="PHP_HisPPase_AMP"/>
    <property type="match status" value="1"/>
</dbReference>
<protein>
    <submittedName>
        <fullName evidence="2">PHP domain-containing protein</fullName>
    </submittedName>
</protein>
<dbReference type="Proteomes" id="UP000283442">
    <property type="component" value="Unassembled WGS sequence"/>
</dbReference>
<dbReference type="InterPro" id="IPR052018">
    <property type="entry name" value="PHP_domain"/>
</dbReference>
<comment type="caution">
    <text evidence="2">The sequence shown here is derived from an EMBL/GenBank/DDBJ whole genome shotgun (WGS) entry which is preliminary data.</text>
</comment>
<evidence type="ECO:0000313" key="3">
    <source>
        <dbReference type="Proteomes" id="UP000283442"/>
    </source>
</evidence>
<dbReference type="Gene3D" id="3.20.20.140">
    <property type="entry name" value="Metal-dependent hydrolases"/>
    <property type="match status" value="1"/>
</dbReference>
<dbReference type="PANTHER" id="PTHR42924:SF3">
    <property type="entry name" value="POLYMERASE_HISTIDINOL PHOSPHATASE N-TERMINAL DOMAIN-CONTAINING PROTEIN"/>
    <property type="match status" value="1"/>
</dbReference>
<evidence type="ECO:0000259" key="1">
    <source>
        <dbReference type="SMART" id="SM00481"/>
    </source>
</evidence>
<dbReference type="Gene3D" id="1.10.150.650">
    <property type="match status" value="1"/>
</dbReference>